<name>W9WWU6_9EURO</name>
<feature type="compositionally biased region" description="Basic and acidic residues" evidence="1">
    <location>
        <begin position="18"/>
        <end position="27"/>
    </location>
</feature>
<feature type="compositionally biased region" description="Low complexity" evidence="1">
    <location>
        <begin position="535"/>
        <end position="556"/>
    </location>
</feature>
<evidence type="ECO:0000256" key="1">
    <source>
        <dbReference type="SAM" id="MobiDB-lite"/>
    </source>
</evidence>
<feature type="compositionally biased region" description="Polar residues" evidence="1">
    <location>
        <begin position="416"/>
        <end position="459"/>
    </location>
</feature>
<gene>
    <name evidence="2" type="ORF">A1O5_08066</name>
</gene>
<dbReference type="GeneID" id="19192768"/>
<sequence>MESRLRKLLAPRRHRGQRHDAGPELDLHSVPYTTAPPRGRLPLFTKSSGPTAKDRKAGVPPDRLRSFSYKEASPGKPPQLGDRPHRGNGPVKLQTSRRLSSGELLVTEQDYDRTLEDIRQGEYIVGGKERRTSRTLSQPKSPTEPPNLKFISTAPSSPQDEAAFSSPIWQSPSVLNDVPPPTSSCWASGPFGLPERSHSSQVFYSLYPPPGPNNQGLGISSPAQQFYSPYMASTTSLLEPHEEQNPTIQALWKAEYSRLVSIYGQAGVDRTIGDLNRDRAGVPRPHHLLSDRSGAYSSSSLSLNQIFQRPPDSVRRGLGNKANGSTSNLDLAYLDDHSDRSSHARYSHLSSSNASSSFTTRTSMAEDPSISRDDIRKIVDDMRTTYLHAIEAHTPPLQPLCGAPAKKPRSKKETPSLMSYTSMDGSLRSASRQSTTRTKSWQSSTTLMTTPRTSISSPVIRSKRTSSATSRRTSGPPVAGIATLPAIQASPAKSAKSTKSGIKHKCDDIGLKRADSTTLGVMARKLTILDDRHSSASSQPTVASSPTFYNSGSESESGSEKRPPSVSLPKRSPAKASSVQHTPEKHKPAAVRHASPLSKQPWQIDVDQILPDNELEFALDIDDFEALCDGLFNTPATEQKPQLNMLRTWGGEDKPDGDGLGDEDDTIAIDSQTVMKMPEVAMDQHMGLGLTGLPTMI</sequence>
<dbReference type="HOGENOM" id="CLU_028828_0_0_1"/>
<reference evidence="2 3" key="1">
    <citation type="submission" date="2013-03" db="EMBL/GenBank/DDBJ databases">
        <title>The Genome Sequence of Cladophialophora psammophila CBS 110553.</title>
        <authorList>
            <consortium name="The Broad Institute Genomics Platform"/>
            <person name="Cuomo C."/>
            <person name="de Hoog S."/>
            <person name="Gorbushina A."/>
            <person name="Walker B."/>
            <person name="Young S.K."/>
            <person name="Zeng Q."/>
            <person name="Gargeya S."/>
            <person name="Fitzgerald M."/>
            <person name="Haas B."/>
            <person name="Abouelleil A."/>
            <person name="Allen A.W."/>
            <person name="Alvarado L."/>
            <person name="Arachchi H.M."/>
            <person name="Berlin A.M."/>
            <person name="Chapman S.B."/>
            <person name="Gainer-Dewar J."/>
            <person name="Goldberg J."/>
            <person name="Griggs A."/>
            <person name="Gujja S."/>
            <person name="Hansen M."/>
            <person name="Howarth C."/>
            <person name="Imamovic A."/>
            <person name="Ireland A."/>
            <person name="Larimer J."/>
            <person name="McCowan C."/>
            <person name="Murphy C."/>
            <person name="Pearson M."/>
            <person name="Poon T.W."/>
            <person name="Priest M."/>
            <person name="Roberts A."/>
            <person name="Saif S."/>
            <person name="Shea T."/>
            <person name="Sisk P."/>
            <person name="Sykes S."/>
            <person name="Wortman J."/>
            <person name="Nusbaum C."/>
            <person name="Birren B."/>
        </authorList>
    </citation>
    <scope>NUCLEOTIDE SEQUENCE [LARGE SCALE GENOMIC DNA]</scope>
    <source>
        <strain evidence="2 3">CBS 110553</strain>
    </source>
</reference>
<organism evidence="2 3">
    <name type="scientific">Cladophialophora psammophila CBS 110553</name>
    <dbReference type="NCBI Taxonomy" id="1182543"/>
    <lineage>
        <taxon>Eukaryota</taxon>
        <taxon>Fungi</taxon>
        <taxon>Dikarya</taxon>
        <taxon>Ascomycota</taxon>
        <taxon>Pezizomycotina</taxon>
        <taxon>Eurotiomycetes</taxon>
        <taxon>Chaetothyriomycetidae</taxon>
        <taxon>Chaetothyriales</taxon>
        <taxon>Herpotrichiellaceae</taxon>
        <taxon>Cladophialophora</taxon>
    </lineage>
</organism>
<feature type="region of interest" description="Disordered" evidence="1">
    <location>
        <begin position="277"/>
        <end position="302"/>
    </location>
</feature>
<dbReference type="eggNOG" id="ENOG502T39T">
    <property type="taxonomic scope" value="Eukaryota"/>
</dbReference>
<dbReference type="EMBL" id="AMGX01000012">
    <property type="protein sequence ID" value="EXJ69131.1"/>
    <property type="molecule type" value="Genomic_DNA"/>
</dbReference>
<protein>
    <submittedName>
        <fullName evidence="2">Uncharacterized protein</fullName>
    </submittedName>
</protein>
<comment type="caution">
    <text evidence="2">The sequence shown here is derived from an EMBL/GenBank/DDBJ whole genome shotgun (WGS) entry which is preliminary data.</text>
</comment>
<feature type="region of interest" description="Disordered" evidence="1">
    <location>
        <begin position="310"/>
        <end position="329"/>
    </location>
</feature>
<keyword evidence="3" id="KW-1185">Reference proteome</keyword>
<proteinExistence type="predicted"/>
<feature type="region of interest" description="Disordered" evidence="1">
    <location>
        <begin position="1"/>
        <end position="102"/>
    </location>
</feature>
<evidence type="ECO:0000313" key="2">
    <source>
        <dbReference type="EMBL" id="EXJ69131.1"/>
    </source>
</evidence>
<feature type="compositionally biased region" description="Basic and acidic residues" evidence="1">
    <location>
        <begin position="52"/>
        <end position="65"/>
    </location>
</feature>
<feature type="compositionally biased region" description="Low complexity" evidence="1">
    <location>
        <begin position="347"/>
        <end position="363"/>
    </location>
</feature>
<accession>W9WWU6</accession>
<evidence type="ECO:0000313" key="3">
    <source>
        <dbReference type="Proteomes" id="UP000019471"/>
    </source>
</evidence>
<dbReference type="Proteomes" id="UP000019471">
    <property type="component" value="Unassembled WGS sequence"/>
</dbReference>
<feature type="region of interest" description="Disordered" evidence="1">
    <location>
        <begin position="531"/>
        <end position="598"/>
    </location>
</feature>
<dbReference type="OrthoDB" id="4158144at2759"/>
<feature type="compositionally biased region" description="Low complexity" evidence="1">
    <location>
        <begin position="291"/>
        <end position="302"/>
    </location>
</feature>
<dbReference type="RefSeq" id="XP_007746841.1">
    <property type="nucleotide sequence ID" value="XM_007748651.1"/>
</dbReference>
<feature type="region of interest" description="Disordered" evidence="1">
    <location>
        <begin position="343"/>
        <end position="369"/>
    </location>
</feature>
<feature type="region of interest" description="Disordered" evidence="1">
    <location>
        <begin position="128"/>
        <end position="148"/>
    </location>
</feature>
<feature type="compositionally biased region" description="Low complexity" evidence="1">
    <location>
        <begin position="465"/>
        <end position="474"/>
    </location>
</feature>
<feature type="compositionally biased region" description="Basic residues" evidence="1">
    <location>
        <begin position="1"/>
        <end position="17"/>
    </location>
</feature>
<dbReference type="AlphaFoldDB" id="W9WWU6"/>
<feature type="region of interest" description="Disordered" evidence="1">
    <location>
        <begin position="397"/>
        <end position="482"/>
    </location>
</feature>